<dbReference type="SUPFAM" id="SSF63380">
    <property type="entry name" value="Riboflavin synthase domain-like"/>
    <property type="match status" value="1"/>
</dbReference>
<evidence type="ECO:0000313" key="8">
    <source>
        <dbReference type="EMBL" id="MBB3926732.1"/>
    </source>
</evidence>
<reference evidence="8 9" key="1">
    <citation type="submission" date="2020-08" db="EMBL/GenBank/DDBJ databases">
        <title>Genomic Encyclopedia of Type Strains, Phase IV (KMG-IV): sequencing the most valuable type-strain genomes for metagenomic binning, comparative biology and taxonomic classification.</title>
        <authorList>
            <person name="Goeker M."/>
        </authorList>
    </citation>
    <scope>NUCLEOTIDE SEQUENCE [LARGE SCALE GENOMIC DNA]</scope>
    <source>
        <strain evidence="8 9">DSM 26189</strain>
    </source>
</reference>
<sequence length="453" mass="48994">MGEAPFRLNADPAAWAIAAMLVAAWALFTLWMLRKRAPVPVGAARNLVVHASQTGQATDIAEQTQLRIEASGEPCALVEANQLTPAMIAQADRLFFVASTTGEGEAPDNARRFADRLLAEDADLATKQVAVLALGDRRYPAFCGFGRSIDAWARRSGADMLFTLVEVDDLARADLAAWDARLTGAGYPRRTGPAPETAQRWRVASRERVAEPVRNPQGGLCSDGLYRIALRPPEGPPPLWEVGDLFELRTPGGHVRDYSIASLPDARPEACEIVLFVRRVVDKGVVGHGSGHLTDAEAGATTVMGRIRTHRSFHPPTGAGPLLAIGAGSGWAGLRPHLLLAMGRGQRCALIFGERAGEEHGPLLAEMRQWQVDRRLERLGFALSQGGGNGPYVQHVIARWGDDIRAFLGGEGRILLCGHMAMGEQCLTALSGLLGRDWIDSALEDGRLRRDFY</sequence>
<gene>
    <name evidence="8" type="ORF">GGR43_002455</name>
</gene>
<evidence type="ECO:0000313" key="9">
    <source>
        <dbReference type="Proteomes" id="UP000571950"/>
    </source>
</evidence>
<dbReference type="SUPFAM" id="SSF52343">
    <property type="entry name" value="Ferredoxin reductase-like, C-terminal NADP-linked domain"/>
    <property type="match status" value="1"/>
</dbReference>
<keyword evidence="3" id="KW-0249">Electron transport</keyword>
<keyword evidence="5" id="KW-0812">Transmembrane</keyword>
<dbReference type="Proteomes" id="UP000571950">
    <property type="component" value="Unassembled WGS sequence"/>
</dbReference>
<dbReference type="RefSeq" id="WP_188072243.1">
    <property type="nucleotide sequence ID" value="NZ_JACIDT010000008.1"/>
</dbReference>
<evidence type="ECO:0000256" key="4">
    <source>
        <dbReference type="ARBA" id="ARBA00023797"/>
    </source>
</evidence>
<dbReference type="SUPFAM" id="SSF52218">
    <property type="entry name" value="Flavoproteins"/>
    <property type="match status" value="1"/>
</dbReference>
<evidence type="ECO:0000259" key="7">
    <source>
        <dbReference type="PROSITE" id="PS51384"/>
    </source>
</evidence>
<evidence type="ECO:0000256" key="5">
    <source>
        <dbReference type="SAM" id="Phobius"/>
    </source>
</evidence>
<dbReference type="GO" id="GO:0005829">
    <property type="term" value="C:cytosol"/>
    <property type="evidence" value="ECO:0007669"/>
    <property type="project" value="TreeGrafter"/>
</dbReference>
<dbReference type="PROSITE" id="PS50902">
    <property type="entry name" value="FLAVODOXIN_LIKE"/>
    <property type="match status" value="1"/>
</dbReference>
<protein>
    <recommendedName>
        <fullName evidence="4">NADPH--hemoprotein reductase</fullName>
        <ecNumber evidence="4">1.6.2.4</ecNumber>
    </recommendedName>
</protein>
<dbReference type="EC" id="1.6.2.4" evidence="4"/>
<dbReference type="InterPro" id="IPR029039">
    <property type="entry name" value="Flavoprotein-like_sf"/>
</dbReference>
<dbReference type="PROSITE" id="PS51384">
    <property type="entry name" value="FAD_FR"/>
    <property type="match status" value="1"/>
</dbReference>
<keyword evidence="8" id="KW-0560">Oxidoreductase</keyword>
<keyword evidence="5" id="KW-1133">Transmembrane helix</keyword>
<dbReference type="InterPro" id="IPR001094">
    <property type="entry name" value="Flavdoxin-like"/>
</dbReference>
<name>A0A7W6BKJ4_9SPHN</name>
<dbReference type="GO" id="GO:0003958">
    <property type="term" value="F:NADPH-hemoprotein reductase activity"/>
    <property type="evidence" value="ECO:0007669"/>
    <property type="project" value="UniProtKB-EC"/>
</dbReference>
<dbReference type="GO" id="GO:0050660">
    <property type="term" value="F:flavin adenine dinucleotide binding"/>
    <property type="evidence" value="ECO:0007669"/>
    <property type="project" value="TreeGrafter"/>
</dbReference>
<evidence type="ECO:0000256" key="3">
    <source>
        <dbReference type="ARBA" id="ARBA00022982"/>
    </source>
</evidence>
<dbReference type="AlphaFoldDB" id="A0A7W6BKJ4"/>
<dbReference type="InterPro" id="IPR017927">
    <property type="entry name" value="FAD-bd_FR_type"/>
</dbReference>
<keyword evidence="9" id="KW-1185">Reference proteome</keyword>
<evidence type="ECO:0000259" key="6">
    <source>
        <dbReference type="PROSITE" id="PS50902"/>
    </source>
</evidence>
<keyword evidence="3" id="KW-0813">Transport</keyword>
<dbReference type="Gene3D" id="3.40.50.360">
    <property type="match status" value="1"/>
</dbReference>
<evidence type="ECO:0000256" key="1">
    <source>
        <dbReference type="ARBA" id="ARBA00022630"/>
    </source>
</evidence>
<dbReference type="InterPro" id="IPR039261">
    <property type="entry name" value="FNR_nucleotide-bd"/>
</dbReference>
<dbReference type="PRINTS" id="PR00369">
    <property type="entry name" value="FLAVODOXIN"/>
</dbReference>
<dbReference type="EMBL" id="JACIDT010000008">
    <property type="protein sequence ID" value="MBB3926732.1"/>
    <property type="molecule type" value="Genomic_DNA"/>
</dbReference>
<dbReference type="InterPro" id="IPR008254">
    <property type="entry name" value="Flavodoxin/NO_synth"/>
</dbReference>
<dbReference type="InterPro" id="IPR017938">
    <property type="entry name" value="Riboflavin_synthase-like_b-brl"/>
</dbReference>
<evidence type="ECO:0000256" key="2">
    <source>
        <dbReference type="ARBA" id="ARBA00022643"/>
    </source>
</evidence>
<feature type="domain" description="FAD-binding FR-type" evidence="7">
    <location>
        <begin position="196"/>
        <end position="316"/>
    </location>
</feature>
<dbReference type="Pfam" id="PF00258">
    <property type="entry name" value="Flavodoxin_1"/>
    <property type="match status" value="1"/>
</dbReference>
<dbReference type="Gene3D" id="3.40.50.80">
    <property type="entry name" value="Nucleotide-binding domain of ferredoxin-NADP reductase (FNR) module"/>
    <property type="match status" value="1"/>
</dbReference>
<dbReference type="PANTHER" id="PTHR19384">
    <property type="entry name" value="NITRIC OXIDE SYNTHASE-RELATED"/>
    <property type="match status" value="1"/>
</dbReference>
<feature type="transmembrane region" description="Helical" evidence="5">
    <location>
        <begin position="12"/>
        <end position="33"/>
    </location>
</feature>
<keyword evidence="1" id="KW-0285">Flavoprotein</keyword>
<feature type="domain" description="Flavodoxin-like" evidence="6">
    <location>
        <begin position="46"/>
        <end position="183"/>
    </location>
</feature>
<dbReference type="GO" id="GO:0010181">
    <property type="term" value="F:FMN binding"/>
    <property type="evidence" value="ECO:0007669"/>
    <property type="project" value="InterPro"/>
</dbReference>
<keyword evidence="2" id="KW-0288">FMN</keyword>
<keyword evidence="5" id="KW-0472">Membrane</keyword>
<organism evidence="8 9">
    <name type="scientific">Sphingobium jiangsuense</name>
    <dbReference type="NCBI Taxonomy" id="870476"/>
    <lineage>
        <taxon>Bacteria</taxon>
        <taxon>Pseudomonadati</taxon>
        <taxon>Pseudomonadota</taxon>
        <taxon>Alphaproteobacteria</taxon>
        <taxon>Sphingomonadales</taxon>
        <taxon>Sphingomonadaceae</taxon>
        <taxon>Sphingobium</taxon>
    </lineage>
</organism>
<accession>A0A7W6BKJ4</accession>
<comment type="caution">
    <text evidence="8">The sequence shown here is derived from an EMBL/GenBank/DDBJ whole genome shotgun (WGS) entry which is preliminary data.</text>
</comment>
<proteinExistence type="predicted"/>
<dbReference type="PANTHER" id="PTHR19384:SF17">
    <property type="entry name" value="NADPH--CYTOCHROME P450 REDUCTASE"/>
    <property type="match status" value="1"/>
</dbReference>